<dbReference type="STRING" id="106004.A0A1Y2G451"/>
<keyword evidence="2 5" id="KW-0812">Transmembrane</keyword>
<protein>
    <submittedName>
        <fullName evidence="6">RTA1 like protein-domain-containing protein</fullName>
    </submittedName>
</protein>
<evidence type="ECO:0000256" key="3">
    <source>
        <dbReference type="ARBA" id="ARBA00022989"/>
    </source>
</evidence>
<keyword evidence="3 5" id="KW-1133">Transmembrane helix</keyword>
<dbReference type="GO" id="GO:0016020">
    <property type="term" value="C:membrane"/>
    <property type="evidence" value="ECO:0007669"/>
    <property type="project" value="UniProtKB-SubCell"/>
</dbReference>
<proteinExistence type="predicted"/>
<dbReference type="Proteomes" id="UP000193467">
    <property type="component" value="Unassembled WGS sequence"/>
</dbReference>
<keyword evidence="4 5" id="KW-0472">Membrane</keyword>
<feature type="transmembrane region" description="Helical" evidence="5">
    <location>
        <begin position="184"/>
        <end position="210"/>
    </location>
</feature>
<gene>
    <name evidence="6" type="ORF">BCR35DRAFT_329168</name>
</gene>
<feature type="transmembrane region" description="Helical" evidence="5">
    <location>
        <begin position="61"/>
        <end position="82"/>
    </location>
</feature>
<comment type="subcellular location">
    <subcellularLocation>
        <location evidence="1">Membrane</location>
        <topology evidence="1">Multi-pass membrane protein</topology>
    </subcellularLocation>
</comment>
<evidence type="ECO:0000256" key="1">
    <source>
        <dbReference type="ARBA" id="ARBA00004141"/>
    </source>
</evidence>
<feature type="transmembrane region" description="Helical" evidence="5">
    <location>
        <begin position="94"/>
        <end position="117"/>
    </location>
</feature>
<dbReference type="Pfam" id="PF04479">
    <property type="entry name" value="RTA1"/>
    <property type="match status" value="1"/>
</dbReference>
<dbReference type="OrthoDB" id="3358017at2759"/>
<reference evidence="6 7" key="1">
    <citation type="submission" date="2016-07" db="EMBL/GenBank/DDBJ databases">
        <title>Pervasive Adenine N6-methylation of Active Genes in Fungi.</title>
        <authorList>
            <consortium name="DOE Joint Genome Institute"/>
            <person name="Mondo S.J."/>
            <person name="Dannebaum R.O."/>
            <person name="Kuo R.C."/>
            <person name="Labutti K."/>
            <person name="Haridas S."/>
            <person name="Kuo A."/>
            <person name="Salamov A."/>
            <person name="Ahrendt S.R."/>
            <person name="Lipzen A."/>
            <person name="Sullivan W."/>
            <person name="Andreopoulos W.B."/>
            <person name="Clum A."/>
            <person name="Lindquist E."/>
            <person name="Daum C."/>
            <person name="Ramamoorthy G.K."/>
            <person name="Gryganskyi A."/>
            <person name="Culley D."/>
            <person name="Magnuson J.K."/>
            <person name="James T.Y."/>
            <person name="O'Malley M.A."/>
            <person name="Stajich J.E."/>
            <person name="Spatafora J.W."/>
            <person name="Visel A."/>
            <person name="Grigoriev I.V."/>
        </authorList>
    </citation>
    <scope>NUCLEOTIDE SEQUENCE [LARGE SCALE GENOMIC DNA]</scope>
    <source>
        <strain evidence="6 7">62-1032</strain>
    </source>
</reference>
<dbReference type="AlphaFoldDB" id="A0A1Y2G451"/>
<feature type="transmembrane region" description="Helical" evidence="5">
    <location>
        <begin position="222"/>
        <end position="242"/>
    </location>
</feature>
<evidence type="ECO:0000313" key="7">
    <source>
        <dbReference type="Proteomes" id="UP000193467"/>
    </source>
</evidence>
<dbReference type="PANTHER" id="PTHR31465:SF1">
    <property type="entry name" value="PROTEIN RTA1-RELATED"/>
    <property type="match status" value="1"/>
</dbReference>
<organism evidence="6 7">
    <name type="scientific">Leucosporidium creatinivorum</name>
    <dbReference type="NCBI Taxonomy" id="106004"/>
    <lineage>
        <taxon>Eukaryota</taxon>
        <taxon>Fungi</taxon>
        <taxon>Dikarya</taxon>
        <taxon>Basidiomycota</taxon>
        <taxon>Pucciniomycotina</taxon>
        <taxon>Microbotryomycetes</taxon>
        <taxon>Leucosporidiales</taxon>
        <taxon>Leucosporidium</taxon>
    </lineage>
</organism>
<feature type="transmembrane region" description="Helical" evidence="5">
    <location>
        <begin position="257"/>
        <end position="276"/>
    </location>
</feature>
<feature type="transmembrane region" description="Helical" evidence="5">
    <location>
        <begin position="32"/>
        <end position="54"/>
    </location>
</feature>
<evidence type="ECO:0000256" key="5">
    <source>
        <dbReference type="SAM" id="Phobius"/>
    </source>
</evidence>
<name>A0A1Y2G451_9BASI</name>
<evidence type="ECO:0000313" key="6">
    <source>
        <dbReference type="EMBL" id="ORY89820.1"/>
    </source>
</evidence>
<keyword evidence="7" id="KW-1185">Reference proteome</keyword>
<dbReference type="InterPro" id="IPR007568">
    <property type="entry name" value="RTA1"/>
</dbReference>
<comment type="caution">
    <text evidence="6">The sequence shown here is derived from an EMBL/GenBank/DDBJ whole genome shotgun (WGS) entry which is preliminary data.</text>
</comment>
<evidence type="ECO:0000256" key="2">
    <source>
        <dbReference type="ARBA" id="ARBA00022692"/>
    </source>
</evidence>
<accession>A0A1Y2G451</accession>
<feature type="transmembrane region" description="Helical" evidence="5">
    <location>
        <begin position="137"/>
        <end position="162"/>
    </location>
</feature>
<sequence length="310" mass="33578">MASAYPGYNGPINENPGDGEAPIVIYGYIPSRALGCVGAIIFALAFVTHFALFLRLRGTRVFQALLALGCVMEVVGYCMRIMSHFHPYKVVYYVVQYFLIVVAPVFFSAAFYLALSLAIRRLSYGYGHALLSFSPRIFVSIFIGADVVTTIIQITGAALIGVSESSSVRGRSPPKVTTKQANDILLAGLSVQSASFLAFLIILSVVTFRANQTRPATLPRKLTFLLIFTSLLVFLRTVFRLAETAQGVFGFASSNEILFALLEFLPVAVAVALWGAMSLDSILPPKAADHEVEKWEGRTLSMTGSNVGGL</sequence>
<evidence type="ECO:0000256" key="4">
    <source>
        <dbReference type="ARBA" id="ARBA00023136"/>
    </source>
</evidence>
<dbReference type="EMBL" id="MCGR01000005">
    <property type="protein sequence ID" value="ORY89820.1"/>
    <property type="molecule type" value="Genomic_DNA"/>
</dbReference>
<dbReference type="InParanoid" id="A0A1Y2G451"/>
<dbReference type="PANTHER" id="PTHR31465">
    <property type="entry name" value="PROTEIN RTA1-RELATED"/>
    <property type="match status" value="1"/>
</dbReference>